<feature type="compositionally biased region" description="Polar residues" evidence="3">
    <location>
        <begin position="62"/>
        <end position="100"/>
    </location>
</feature>
<dbReference type="PROSITE" id="PS50850">
    <property type="entry name" value="MFS"/>
    <property type="match status" value="1"/>
</dbReference>
<proteinExistence type="inferred from homology"/>
<dbReference type="Pfam" id="PF07690">
    <property type="entry name" value="MFS_1"/>
    <property type="match status" value="1"/>
</dbReference>
<keyword evidence="4" id="KW-1133">Transmembrane helix</keyword>
<feature type="compositionally biased region" description="Basic and acidic residues" evidence="3">
    <location>
        <begin position="35"/>
        <end position="44"/>
    </location>
</feature>
<protein>
    <submittedName>
        <fullName evidence="6">Major facilitator superfamily domain-containing protein</fullName>
    </submittedName>
</protein>
<dbReference type="SUPFAM" id="SSF103473">
    <property type="entry name" value="MFS general substrate transporter"/>
    <property type="match status" value="1"/>
</dbReference>
<sequence>MSARNIGHSGSADTNEKMPNHNEQESQAGHTSTRTSHDSHHATSSDDDDDRSSLHTAAIRTSKPNPGEKTNNDTITAAPPLTTTRTNQTQRSAGAASSTIRRTTSNALAAALSRLTTRDWPEPPPPPDGGLKAWTQVACGWLVIFTTWGYVNSFGAFQTYYTTAFAAQGIPPSTISWIGSVQIWFTLIVGVFSGRLLDAGWFVPTFFVGAVVQVAGMFLMSISGDRYWALMLTQGVMTGIGGGIFFTPCVALVTTYFQARRGLAIGLVTVGNSAGGIIYPVVVRELIPKVGYAWTARVLAFINLAALSVVFAFMRPRLPPRESGPVIDRTAFKEPVYVAFALGFFALMWGNYFTFYYIASYGRETLGLDYATASTLIIILNGVGMPFRVLFPWLSDRVGPMNVMLSVGLVWTAVAFSWLAVHDVTGYYIFTVFYGICTAGFQSMFPSAIASITKRLDMAGTRLGMAFGVTSFASLTGPPLGGAILAAGGGRYAGAQAWAACMTFVGFGCIVFARYKSGGLQVRVRC</sequence>
<evidence type="ECO:0000259" key="5">
    <source>
        <dbReference type="PROSITE" id="PS50850"/>
    </source>
</evidence>
<feature type="compositionally biased region" description="Basic and acidic residues" evidence="3">
    <location>
        <begin position="14"/>
        <end position="24"/>
    </location>
</feature>
<feature type="transmembrane region" description="Helical" evidence="4">
    <location>
        <begin position="464"/>
        <end position="489"/>
    </location>
</feature>
<evidence type="ECO:0000313" key="7">
    <source>
        <dbReference type="Proteomes" id="UP000070501"/>
    </source>
</evidence>
<feature type="transmembrane region" description="Helical" evidence="4">
    <location>
        <begin position="427"/>
        <end position="452"/>
    </location>
</feature>
<feature type="transmembrane region" description="Helical" evidence="4">
    <location>
        <begin position="294"/>
        <end position="314"/>
    </location>
</feature>
<evidence type="ECO:0000256" key="1">
    <source>
        <dbReference type="ARBA" id="ARBA00004141"/>
    </source>
</evidence>
<dbReference type="InterPro" id="IPR011701">
    <property type="entry name" value="MFS"/>
</dbReference>
<feature type="region of interest" description="Disordered" evidence="3">
    <location>
        <begin position="1"/>
        <end position="100"/>
    </location>
</feature>
<comment type="similarity">
    <text evidence="2">Belongs to the major facilitator superfamily. Monocarboxylate porter (TC 2.A.1.13) family.</text>
</comment>
<feature type="domain" description="Major facilitator superfamily (MFS) profile" evidence="5">
    <location>
        <begin position="133"/>
        <end position="518"/>
    </location>
</feature>
<name>A0A136JH50_9PEZI</name>
<dbReference type="PANTHER" id="PTHR11360:SF130">
    <property type="entry name" value="MAJOR FACILITATOR SUPERFAMILY (MFS) PROFILE DOMAIN-CONTAINING PROTEIN-RELATED"/>
    <property type="match status" value="1"/>
</dbReference>
<dbReference type="Proteomes" id="UP000070501">
    <property type="component" value="Unassembled WGS sequence"/>
</dbReference>
<dbReference type="InterPro" id="IPR036259">
    <property type="entry name" value="MFS_trans_sf"/>
</dbReference>
<dbReference type="PANTHER" id="PTHR11360">
    <property type="entry name" value="MONOCARBOXYLATE TRANSPORTER"/>
    <property type="match status" value="1"/>
</dbReference>
<evidence type="ECO:0000256" key="3">
    <source>
        <dbReference type="SAM" id="MobiDB-lite"/>
    </source>
</evidence>
<dbReference type="InterPro" id="IPR050327">
    <property type="entry name" value="Proton-linked_MCT"/>
</dbReference>
<evidence type="ECO:0000256" key="4">
    <source>
        <dbReference type="SAM" id="Phobius"/>
    </source>
</evidence>
<feature type="transmembrane region" description="Helical" evidence="4">
    <location>
        <begin position="495"/>
        <end position="515"/>
    </location>
</feature>
<dbReference type="GO" id="GO:0022857">
    <property type="term" value="F:transmembrane transporter activity"/>
    <property type="evidence" value="ECO:0007669"/>
    <property type="project" value="InterPro"/>
</dbReference>
<feature type="transmembrane region" description="Helical" evidence="4">
    <location>
        <begin position="175"/>
        <end position="194"/>
    </location>
</feature>
<dbReference type="InParanoid" id="A0A136JH50"/>
<keyword evidence="4" id="KW-0472">Membrane</keyword>
<reference evidence="7" key="1">
    <citation type="submission" date="2016-02" db="EMBL/GenBank/DDBJ databases">
        <title>Draft genome sequence of Microdochium bolleyi, a fungal endophyte of beachgrass.</title>
        <authorList>
            <consortium name="DOE Joint Genome Institute"/>
            <person name="David A.S."/>
            <person name="May G."/>
            <person name="Haridas S."/>
            <person name="Lim J."/>
            <person name="Wang M."/>
            <person name="Labutti K."/>
            <person name="Lipzen A."/>
            <person name="Barry K."/>
            <person name="Grigoriev I.V."/>
        </authorList>
    </citation>
    <scope>NUCLEOTIDE SEQUENCE [LARGE SCALE GENOMIC DNA]</scope>
    <source>
        <strain evidence="7">J235TASD1</strain>
    </source>
</reference>
<accession>A0A136JH50</accession>
<feature type="transmembrane region" description="Helical" evidence="4">
    <location>
        <begin position="403"/>
        <end position="421"/>
    </location>
</feature>
<dbReference type="OrthoDB" id="6499973at2759"/>
<dbReference type="Gene3D" id="1.20.1250.20">
    <property type="entry name" value="MFS general substrate transporter like domains"/>
    <property type="match status" value="1"/>
</dbReference>
<organism evidence="6 7">
    <name type="scientific">Microdochium bolleyi</name>
    <dbReference type="NCBI Taxonomy" id="196109"/>
    <lineage>
        <taxon>Eukaryota</taxon>
        <taxon>Fungi</taxon>
        <taxon>Dikarya</taxon>
        <taxon>Ascomycota</taxon>
        <taxon>Pezizomycotina</taxon>
        <taxon>Sordariomycetes</taxon>
        <taxon>Xylariomycetidae</taxon>
        <taxon>Xylariales</taxon>
        <taxon>Microdochiaceae</taxon>
        <taxon>Microdochium</taxon>
    </lineage>
</organism>
<feature type="transmembrane region" description="Helical" evidence="4">
    <location>
        <begin position="201"/>
        <end position="222"/>
    </location>
</feature>
<dbReference type="InterPro" id="IPR020846">
    <property type="entry name" value="MFS_dom"/>
</dbReference>
<evidence type="ECO:0000256" key="2">
    <source>
        <dbReference type="ARBA" id="ARBA00006727"/>
    </source>
</evidence>
<feature type="transmembrane region" description="Helical" evidence="4">
    <location>
        <begin position="263"/>
        <end position="282"/>
    </location>
</feature>
<dbReference type="AlphaFoldDB" id="A0A136JH50"/>
<comment type="subcellular location">
    <subcellularLocation>
        <location evidence="1">Membrane</location>
        <topology evidence="1">Multi-pass membrane protein</topology>
    </subcellularLocation>
</comment>
<evidence type="ECO:0000313" key="6">
    <source>
        <dbReference type="EMBL" id="KXJ96472.1"/>
    </source>
</evidence>
<feature type="transmembrane region" description="Helical" evidence="4">
    <location>
        <begin position="335"/>
        <end position="358"/>
    </location>
</feature>
<feature type="transmembrane region" description="Helical" evidence="4">
    <location>
        <begin position="370"/>
        <end position="391"/>
    </location>
</feature>
<dbReference type="GO" id="GO:0016020">
    <property type="term" value="C:membrane"/>
    <property type="evidence" value="ECO:0007669"/>
    <property type="project" value="UniProtKB-SubCell"/>
</dbReference>
<gene>
    <name evidence="6" type="ORF">Micbo1qcDRAFT_229375</name>
</gene>
<dbReference type="EMBL" id="KQ964245">
    <property type="protein sequence ID" value="KXJ96472.1"/>
    <property type="molecule type" value="Genomic_DNA"/>
</dbReference>
<keyword evidence="7" id="KW-1185">Reference proteome</keyword>
<feature type="transmembrane region" description="Helical" evidence="4">
    <location>
        <begin position="228"/>
        <end position="251"/>
    </location>
</feature>
<keyword evidence="4" id="KW-0812">Transmembrane</keyword>